<proteinExistence type="predicted"/>
<evidence type="ECO:0000313" key="4">
    <source>
        <dbReference type="Proteomes" id="UP000186553"/>
    </source>
</evidence>
<evidence type="ECO:0000313" key="3">
    <source>
        <dbReference type="EMBL" id="ODA12290.1"/>
    </source>
</evidence>
<organism evidence="3 4">
    <name type="scientific">Acinetobacter celticus</name>
    <dbReference type="NCBI Taxonomy" id="1891224"/>
    <lineage>
        <taxon>Bacteria</taxon>
        <taxon>Pseudomonadati</taxon>
        <taxon>Pseudomonadota</taxon>
        <taxon>Gammaproteobacteria</taxon>
        <taxon>Moraxellales</taxon>
        <taxon>Moraxellaceae</taxon>
        <taxon>Acinetobacter</taxon>
    </lineage>
</organism>
<protein>
    <recommendedName>
        <fullName evidence="5">Lipoprotein</fullName>
    </recommendedName>
</protein>
<feature type="signal peptide" evidence="2">
    <location>
        <begin position="1"/>
        <end position="21"/>
    </location>
</feature>
<dbReference type="PROSITE" id="PS51257">
    <property type="entry name" value="PROKAR_LIPOPROTEIN"/>
    <property type="match status" value="1"/>
</dbReference>
<dbReference type="AlphaFoldDB" id="A0A1C3CU44"/>
<comment type="caution">
    <text evidence="3">The sequence shown here is derived from an EMBL/GenBank/DDBJ whole genome shotgun (WGS) entry which is preliminary data.</text>
</comment>
<reference evidence="3 4" key="1">
    <citation type="submission" date="2016-07" db="EMBL/GenBank/DDBJ databases">
        <title>Acinetobacter sp. ANC 4603.</title>
        <authorList>
            <person name="Radolfova-Krizova L."/>
            <person name="Nemec A."/>
        </authorList>
    </citation>
    <scope>NUCLEOTIDE SEQUENCE [LARGE SCALE GENOMIC DNA]</scope>
    <source>
        <strain evidence="3 4">ANC 4603</strain>
    </source>
</reference>
<evidence type="ECO:0000256" key="1">
    <source>
        <dbReference type="SAM" id="MobiDB-lite"/>
    </source>
</evidence>
<evidence type="ECO:0008006" key="5">
    <source>
        <dbReference type="Google" id="ProtNLM"/>
    </source>
</evidence>
<name>A0A1C3CU44_9GAMM</name>
<accession>A0A1C3CU44</accession>
<dbReference type="EMBL" id="MBDL01000011">
    <property type="protein sequence ID" value="ODA12290.1"/>
    <property type="molecule type" value="Genomic_DNA"/>
</dbReference>
<feature type="chain" id="PRO_5008671625" description="Lipoprotein" evidence="2">
    <location>
        <begin position="22"/>
        <end position="74"/>
    </location>
</feature>
<keyword evidence="4" id="KW-1185">Reference proteome</keyword>
<keyword evidence="2" id="KW-0732">Signal</keyword>
<evidence type="ECO:0000256" key="2">
    <source>
        <dbReference type="SAM" id="SignalP"/>
    </source>
</evidence>
<dbReference type="Proteomes" id="UP000186553">
    <property type="component" value="Unassembled WGS sequence"/>
</dbReference>
<gene>
    <name evidence="3" type="ORF">BBP83_10350</name>
</gene>
<feature type="region of interest" description="Disordered" evidence="1">
    <location>
        <begin position="29"/>
        <end position="74"/>
    </location>
</feature>
<sequence length="74" mass="8940">MMKKIIVLSVFALMLTGCVVAPYDEHYPRDGQYHSGQYDRDHRWNHDRDGRPDWRNQNRQDGHYDGHRGERRND</sequence>